<evidence type="ECO:0000256" key="3">
    <source>
        <dbReference type="ARBA" id="ARBA00013194"/>
    </source>
</evidence>
<comment type="catalytic activity">
    <reaction evidence="1">
        <text>[protein]-peptidylproline (omega=180) = [protein]-peptidylproline (omega=0)</text>
        <dbReference type="Rhea" id="RHEA:16237"/>
        <dbReference type="Rhea" id="RHEA-COMP:10747"/>
        <dbReference type="Rhea" id="RHEA-COMP:10748"/>
        <dbReference type="ChEBI" id="CHEBI:83833"/>
        <dbReference type="ChEBI" id="CHEBI:83834"/>
        <dbReference type="EC" id="5.2.1.8"/>
    </reaction>
</comment>
<organism evidence="10 11">
    <name type="scientific">Colletotrichum scovillei</name>
    <dbReference type="NCBI Taxonomy" id="1209932"/>
    <lineage>
        <taxon>Eukaryota</taxon>
        <taxon>Fungi</taxon>
        <taxon>Dikarya</taxon>
        <taxon>Ascomycota</taxon>
        <taxon>Pezizomycotina</taxon>
        <taxon>Sordariomycetes</taxon>
        <taxon>Hypocreomycetidae</taxon>
        <taxon>Glomerellales</taxon>
        <taxon>Glomerellaceae</taxon>
        <taxon>Colletotrichum</taxon>
        <taxon>Colletotrichum acutatum species complex</taxon>
    </lineage>
</organism>
<evidence type="ECO:0000256" key="6">
    <source>
        <dbReference type="ARBA" id="ARBA00030737"/>
    </source>
</evidence>
<feature type="region of interest" description="Disordered" evidence="8">
    <location>
        <begin position="539"/>
        <end position="573"/>
    </location>
</feature>
<dbReference type="GO" id="GO:0016757">
    <property type="term" value="F:glycosyltransferase activity"/>
    <property type="evidence" value="ECO:0007669"/>
    <property type="project" value="InterPro"/>
</dbReference>
<dbReference type="InterPro" id="IPR043323">
    <property type="entry name" value="PIN4"/>
</dbReference>
<dbReference type="Gene3D" id="3.10.50.40">
    <property type="match status" value="1"/>
</dbReference>
<keyword evidence="4 7" id="KW-0697">Rotamase</keyword>
<protein>
    <recommendedName>
        <fullName evidence="3">peptidylprolyl isomerase</fullName>
        <ecNumber evidence="3">5.2.1.8</ecNumber>
    </recommendedName>
    <alternativeName>
        <fullName evidence="6">Parvulin-14</fullName>
    </alternativeName>
</protein>
<dbReference type="GO" id="GO:0006364">
    <property type="term" value="P:rRNA processing"/>
    <property type="evidence" value="ECO:0007669"/>
    <property type="project" value="InterPro"/>
</dbReference>
<dbReference type="AlphaFoldDB" id="A0A9P7UDG5"/>
<comment type="caution">
    <text evidence="10">The sequence shown here is derived from an EMBL/GenBank/DDBJ whole genome shotgun (WGS) entry which is preliminary data.</text>
</comment>
<dbReference type="EMBL" id="JAESDN010000004">
    <property type="protein sequence ID" value="KAG7051036.1"/>
    <property type="molecule type" value="Genomic_DNA"/>
</dbReference>
<dbReference type="GO" id="GO:0003677">
    <property type="term" value="F:DNA binding"/>
    <property type="evidence" value="ECO:0007669"/>
    <property type="project" value="InterPro"/>
</dbReference>
<dbReference type="SUPFAM" id="SSF54534">
    <property type="entry name" value="FKBP-like"/>
    <property type="match status" value="1"/>
</dbReference>
<accession>A0A9P7UDG5</accession>
<dbReference type="EC" id="5.2.1.8" evidence="3"/>
<dbReference type="PROSITE" id="PS50198">
    <property type="entry name" value="PPIC_PPIASE_2"/>
    <property type="match status" value="1"/>
</dbReference>
<keyword evidence="5 7" id="KW-0413">Isomerase</keyword>
<dbReference type="Proteomes" id="UP000699042">
    <property type="component" value="Unassembled WGS sequence"/>
</dbReference>
<dbReference type="Pfam" id="PF04577">
    <property type="entry name" value="Glyco_transf_61"/>
    <property type="match status" value="1"/>
</dbReference>
<evidence type="ECO:0000256" key="8">
    <source>
        <dbReference type="SAM" id="MobiDB-lite"/>
    </source>
</evidence>
<gene>
    <name evidence="10" type="ORF">JMJ77_001664</name>
</gene>
<dbReference type="GO" id="GO:0003755">
    <property type="term" value="F:peptidyl-prolyl cis-trans isomerase activity"/>
    <property type="evidence" value="ECO:0007669"/>
    <property type="project" value="UniProtKB-KW"/>
</dbReference>
<dbReference type="InterPro" id="IPR000297">
    <property type="entry name" value="PPIase_PpiC"/>
</dbReference>
<dbReference type="InterPro" id="IPR046357">
    <property type="entry name" value="PPIase_dom_sf"/>
</dbReference>
<sequence length="668" mass="74005">MTGTKYPSNTLRHPASYGLLSCLLTMRSRLVPKSKRAGVAATAALVMILLHLQVSSSQSTQTGDGLPFLRYPFHHSTSPATNEIPTSLPELATLSKPDLPESEFCAKRFGPRYLNELRDQRIQYCSAESSANLTCFHSHTQSNDNRDSFCISQGAVLDRESGKFHVDCDVRQPTGNETSNGIIPFSNIRNYWYDTGPGFLFQNFVNVKAGASPSSAAQALSSHDSRPFTILVKREGHSNIWHSLMEIWSMVMSLDVLRLSHDGDNLDKPFFTIPGDVPRTQVVFLDNQEEGPLYPLWGMFAGREPLRLSKVLEDPAQAQTLAETPQNVIIPLAGGSNPLWQNDWEDRDCKDAPLLKVFTRRVMQQFGVGFETGRRQGKPLNVTLIDRRGSRKLLDQEVLLDAARKAFPDANFQAIDLGAATFSEQLRIVQSTDILVGVHGAGLTHTMFLRENGAAVVEIQPSSMSHKGFRNVAQMLGHKYFSTHAEMVGHEDDNGRRRGLVRRDRWHWADIRIEEGAFLELIGQAVEAMREYYLKMGKNDKKPADKKDGGKSAGGKKGAKGESDDKGGKAAKGAQSINVRHILCEKHAKKEEALAKLRDGSKFDEVAREFSEDKARQGGALGWKTKGSLDPKFEDVAFALSASTTASPVYGEAKTEFGYHIIMVEGRK</sequence>
<dbReference type="PANTHER" id="PTHR45995">
    <property type="match status" value="1"/>
</dbReference>
<keyword evidence="11" id="KW-1185">Reference proteome</keyword>
<evidence type="ECO:0000256" key="4">
    <source>
        <dbReference type="ARBA" id="ARBA00023110"/>
    </source>
</evidence>
<comment type="similarity">
    <text evidence="2">Belongs to the PpiC/parvulin rotamase family. PIN4 subfamily.</text>
</comment>
<name>A0A9P7UDG5_9PEZI</name>
<evidence type="ECO:0000256" key="1">
    <source>
        <dbReference type="ARBA" id="ARBA00000971"/>
    </source>
</evidence>
<proteinExistence type="inferred from homology"/>
<reference evidence="10" key="1">
    <citation type="submission" date="2021-05" db="EMBL/GenBank/DDBJ databases">
        <title>Comparative genomics of three Colletotrichum scovillei strains and genetic complementation revealed genes involved fungal growth and virulence on chili pepper.</title>
        <authorList>
            <person name="Hsieh D.-K."/>
            <person name="Chuang S.-C."/>
            <person name="Chen C.-Y."/>
            <person name="Chao Y.-T."/>
            <person name="Lu M.-Y.J."/>
            <person name="Lee M.-H."/>
            <person name="Shih M.-C."/>
        </authorList>
    </citation>
    <scope>NUCLEOTIDE SEQUENCE</scope>
    <source>
        <strain evidence="10">Coll-153</strain>
    </source>
</reference>
<dbReference type="InterPro" id="IPR049625">
    <property type="entry name" value="Glyco_transf_61_cat"/>
</dbReference>
<evidence type="ECO:0000259" key="9">
    <source>
        <dbReference type="PROSITE" id="PS50198"/>
    </source>
</evidence>
<feature type="domain" description="PpiC" evidence="9">
    <location>
        <begin position="574"/>
        <end position="666"/>
    </location>
</feature>
<evidence type="ECO:0000313" key="11">
    <source>
        <dbReference type="Proteomes" id="UP000699042"/>
    </source>
</evidence>
<evidence type="ECO:0000313" key="10">
    <source>
        <dbReference type="EMBL" id="KAG7051036.1"/>
    </source>
</evidence>
<evidence type="ECO:0000256" key="5">
    <source>
        <dbReference type="ARBA" id="ARBA00023235"/>
    </source>
</evidence>
<evidence type="ECO:0000256" key="2">
    <source>
        <dbReference type="ARBA" id="ARBA00010242"/>
    </source>
</evidence>
<dbReference type="Pfam" id="PF00639">
    <property type="entry name" value="Rotamase"/>
    <property type="match status" value="1"/>
</dbReference>
<evidence type="ECO:0000256" key="7">
    <source>
        <dbReference type="PROSITE-ProRule" id="PRU00278"/>
    </source>
</evidence>
<feature type="compositionally biased region" description="Basic and acidic residues" evidence="8">
    <location>
        <begin position="559"/>
        <end position="568"/>
    </location>
</feature>
<feature type="compositionally biased region" description="Basic and acidic residues" evidence="8">
    <location>
        <begin position="539"/>
        <end position="550"/>
    </location>
</feature>